<comment type="caution">
    <text evidence="1">The sequence shown here is derived from an EMBL/GenBank/DDBJ whole genome shotgun (WGS) entry which is preliminary data.</text>
</comment>
<organism evidence="1 2">
    <name type="scientific">Ktedonobacter robiniae</name>
    <dbReference type="NCBI Taxonomy" id="2778365"/>
    <lineage>
        <taxon>Bacteria</taxon>
        <taxon>Bacillati</taxon>
        <taxon>Chloroflexota</taxon>
        <taxon>Ktedonobacteria</taxon>
        <taxon>Ktedonobacterales</taxon>
        <taxon>Ktedonobacteraceae</taxon>
        <taxon>Ktedonobacter</taxon>
    </lineage>
</organism>
<name>A0ABQ3UJV2_9CHLR</name>
<dbReference type="EMBL" id="BNJG01000001">
    <property type="protein sequence ID" value="GHO52950.1"/>
    <property type="molecule type" value="Genomic_DNA"/>
</dbReference>
<evidence type="ECO:0000313" key="2">
    <source>
        <dbReference type="Proteomes" id="UP000654345"/>
    </source>
</evidence>
<reference evidence="1 2" key="1">
    <citation type="journal article" date="2021" name="Int. J. Syst. Evol. Microbiol.">
        <title>Reticulibacter mediterranei gen. nov., sp. nov., within the new family Reticulibacteraceae fam. nov., and Ktedonospora formicarum gen. nov., sp. nov., Ktedonobacter robiniae sp. nov., Dictyobacter formicarum sp. nov. and Dictyobacter arantiisoli sp. nov., belonging to the class Ktedonobacteria.</title>
        <authorList>
            <person name="Yabe S."/>
            <person name="Zheng Y."/>
            <person name="Wang C.M."/>
            <person name="Sakai Y."/>
            <person name="Abe K."/>
            <person name="Yokota A."/>
            <person name="Donadio S."/>
            <person name="Cavaletti L."/>
            <person name="Monciardini P."/>
        </authorList>
    </citation>
    <scope>NUCLEOTIDE SEQUENCE [LARGE SCALE GENOMIC DNA]</scope>
    <source>
        <strain evidence="1 2">SOSP1-30</strain>
    </source>
</reference>
<dbReference type="Proteomes" id="UP000654345">
    <property type="component" value="Unassembled WGS sequence"/>
</dbReference>
<evidence type="ECO:0000313" key="1">
    <source>
        <dbReference type="EMBL" id="GHO52950.1"/>
    </source>
</evidence>
<keyword evidence="2" id="KW-1185">Reference proteome</keyword>
<protein>
    <submittedName>
        <fullName evidence="1">Uncharacterized protein</fullName>
    </submittedName>
</protein>
<gene>
    <name evidence="1" type="ORF">KSB_14250</name>
</gene>
<proteinExistence type="predicted"/>
<dbReference type="RefSeq" id="WP_201369805.1">
    <property type="nucleotide sequence ID" value="NZ_BNJG01000001.1"/>
</dbReference>
<accession>A0ABQ3UJV2</accession>
<sequence>MKTFRTLFLEICLQLKWLANTHHTTRMQHTMIQQKIGRLCYQAEKDLHVSDVSLLKDLLNVQEDDWSIYKQMYRDGLFMRIGENMQPV</sequence>